<keyword evidence="7" id="KW-1185">Reference proteome</keyword>
<evidence type="ECO:0000313" key="6">
    <source>
        <dbReference type="EMBL" id="GEP97797.1"/>
    </source>
</evidence>
<gene>
    <name evidence="6" type="ORF">CCY01nite_40570</name>
</gene>
<dbReference type="EMBL" id="BKAU01000005">
    <property type="protein sequence ID" value="GEP97797.1"/>
    <property type="molecule type" value="Genomic_DNA"/>
</dbReference>
<dbReference type="OrthoDB" id="9809781at2"/>
<proteinExistence type="predicted"/>
<dbReference type="Proteomes" id="UP000321436">
    <property type="component" value="Unassembled WGS sequence"/>
</dbReference>
<dbReference type="Gene3D" id="3.60.21.10">
    <property type="match status" value="1"/>
</dbReference>
<dbReference type="Pfam" id="PF00149">
    <property type="entry name" value="Metallophos"/>
    <property type="match status" value="1"/>
</dbReference>
<evidence type="ECO:0000313" key="7">
    <source>
        <dbReference type="Proteomes" id="UP000321436"/>
    </source>
</evidence>
<evidence type="ECO:0000259" key="4">
    <source>
        <dbReference type="Pfam" id="PF00149"/>
    </source>
</evidence>
<feature type="region of interest" description="Disordered" evidence="2">
    <location>
        <begin position="408"/>
        <end position="455"/>
    </location>
</feature>
<evidence type="ECO:0000259" key="5">
    <source>
        <dbReference type="Pfam" id="PF16656"/>
    </source>
</evidence>
<evidence type="ECO:0000256" key="2">
    <source>
        <dbReference type="SAM" id="MobiDB-lite"/>
    </source>
</evidence>
<evidence type="ECO:0000256" key="3">
    <source>
        <dbReference type="SAM" id="SignalP"/>
    </source>
</evidence>
<name>A0A512RQ37_9BACT</name>
<feature type="compositionally biased region" description="Basic and acidic residues" evidence="2">
    <location>
        <begin position="441"/>
        <end position="455"/>
    </location>
</feature>
<dbReference type="SUPFAM" id="SSF56300">
    <property type="entry name" value="Metallo-dependent phosphatases"/>
    <property type="match status" value="1"/>
</dbReference>
<dbReference type="InterPro" id="IPR008963">
    <property type="entry name" value="Purple_acid_Pase-like_N"/>
</dbReference>
<dbReference type="Pfam" id="PF16656">
    <property type="entry name" value="Pur_ac_phosph_N"/>
    <property type="match status" value="1"/>
</dbReference>
<feature type="signal peptide" evidence="3">
    <location>
        <begin position="1"/>
        <end position="19"/>
    </location>
</feature>
<dbReference type="GO" id="GO:0003993">
    <property type="term" value="F:acid phosphatase activity"/>
    <property type="evidence" value="ECO:0007669"/>
    <property type="project" value="InterPro"/>
</dbReference>
<accession>A0A512RQ37</accession>
<organism evidence="6 7">
    <name type="scientific">Chitinophaga cymbidii</name>
    <dbReference type="NCBI Taxonomy" id="1096750"/>
    <lineage>
        <taxon>Bacteria</taxon>
        <taxon>Pseudomonadati</taxon>
        <taxon>Bacteroidota</taxon>
        <taxon>Chitinophagia</taxon>
        <taxon>Chitinophagales</taxon>
        <taxon>Chitinophagaceae</taxon>
        <taxon>Chitinophaga</taxon>
    </lineage>
</organism>
<dbReference type="RefSeq" id="WP_146865729.1">
    <property type="nucleotide sequence ID" value="NZ_BKAU01000005.1"/>
</dbReference>
<feature type="domain" description="Purple acid phosphatase N-terminal" evidence="5">
    <location>
        <begin position="29"/>
        <end position="125"/>
    </location>
</feature>
<feature type="domain" description="Calcineurin-like phosphoesterase" evidence="4">
    <location>
        <begin position="153"/>
        <end position="327"/>
    </location>
</feature>
<dbReference type="PANTHER" id="PTHR45867">
    <property type="entry name" value="PURPLE ACID PHOSPHATASE"/>
    <property type="match status" value="1"/>
</dbReference>
<evidence type="ECO:0000256" key="1">
    <source>
        <dbReference type="ARBA" id="ARBA00022729"/>
    </source>
</evidence>
<protein>
    <submittedName>
        <fullName evidence="6">Phosphoesterase</fullName>
    </submittedName>
</protein>
<dbReference type="AlphaFoldDB" id="A0A512RQ37"/>
<reference evidence="6 7" key="1">
    <citation type="submission" date="2019-07" db="EMBL/GenBank/DDBJ databases">
        <title>Whole genome shotgun sequence of Chitinophaga cymbidii NBRC 109752.</title>
        <authorList>
            <person name="Hosoyama A."/>
            <person name="Uohara A."/>
            <person name="Ohji S."/>
            <person name="Ichikawa N."/>
        </authorList>
    </citation>
    <scope>NUCLEOTIDE SEQUENCE [LARGE SCALE GENOMIC DNA]</scope>
    <source>
        <strain evidence="6 7">NBRC 109752</strain>
    </source>
</reference>
<dbReference type="InterPro" id="IPR029052">
    <property type="entry name" value="Metallo-depent_PP-like"/>
</dbReference>
<dbReference type="SUPFAM" id="SSF49363">
    <property type="entry name" value="Purple acid phosphatase, N-terminal domain"/>
    <property type="match status" value="1"/>
</dbReference>
<dbReference type="InterPro" id="IPR004843">
    <property type="entry name" value="Calcineurin-like_PHP"/>
</dbReference>
<sequence length="455" mass="51736">MKFIFFSLLFCSALQLAQAQTAYPATAVPDRIVLTFAGDPAHTQAVTWRTDTLTGKGIAMLKPASPHPGREDSAVMVEATQERIALTGAEAIHHTARFIHLQPATQYMYRVGDGVRWSEWLHFTTAADQFRPFSFIYMGDAQNDHKELWSRAMRAAYAQAPQAAFSLHAGDLINRTNTDHEWGEWFYAGGWIYGMMPVIATPGNHEYYRDEQRRLTLTKHWRPQFAFPENGPAGLEEVAYYLDYQDVRIISICSQAFLLNKADSASQVAWVEELLRNNPCRWTIITMHHPLYSSAGGRDNRSLRDAFQPMFNKYGVDLVLTGHDHTYGRGVSEQSPQSAQMPLSGPVYITSVSGPKMYVPALEQWQQRAAANTQLYQVIDINADNIQYKCYTVTGQLYDAFRIDKKSAGQKTLTDQQPREVKEMVELPPAYRQKLSATEKQSFEQKKDDYLKRKP</sequence>
<keyword evidence="1 3" id="KW-0732">Signal</keyword>
<dbReference type="InterPro" id="IPR015914">
    <property type="entry name" value="PAPs_N"/>
</dbReference>
<dbReference type="PANTHER" id="PTHR45867:SF3">
    <property type="entry name" value="ACID PHOSPHATASE TYPE 7"/>
    <property type="match status" value="1"/>
</dbReference>
<dbReference type="GO" id="GO:0046872">
    <property type="term" value="F:metal ion binding"/>
    <property type="evidence" value="ECO:0007669"/>
    <property type="project" value="InterPro"/>
</dbReference>
<comment type="caution">
    <text evidence="6">The sequence shown here is derived from an EMBL/GenBank/DDBJ whole genome shotgun (WGS) entry which is preliminary data.</text>
</comment>
<dbReference type="Gene3D" id="2.60.40.380">
    <property type="entry name" value="Purple acid phosphatase-like, N-terminal"/>
    <property type="match status" value="1"/>
</dbReference>
<feature type="chain" id="PRO_5021802886" evidence="3">
    <location>
        <begin position="20"/>
        <end position="455"/>
    </location>
</feature>